<accession>A0AAD6U8C5</accession>
<dbReference type="AlphaFoldDB" id="A0AAD6U8C5"/>
<evidence type="ECO:0000313" key="3">
    <source>
        <dbReference type="Proteomes" id="UP001222325"/>
    </source>
</evidence>
<reference evidence="2" key="1">
    <citation type="submission" date="2023-03" db="EMBL/GenBank/DDBJ databases">
        <title>Massive genome expansion in bonnet fungi (Mycena s.s.) driven by repeated elements and novel gene families across ecological guilds.</title>
        <authorList>
            <consortium name="Lawrence Berkeley National Laboratory"/>
            <person name="Harder C.B."/>
            <person name="Miyauchi S."/>
            <person name="Viragh M."/>
            <person name="Kuo A."/>
            <person name="Thoen E."/>
            <person name="Andreopoulos B."/>
            <person name="Lu D."/>
            <person name="Skrede I."/>
            <person name="Drula E."/>
            <person name="Henrissat B."/>
            <person name="Morin E."/>
            <person name="Kohler A."/>
            <person name="Barry K."/>
            <person name="LaButti K."/>
            <person name="Morin E."/>
            <person name="Salamov A."/>
            <person name="Lipzen A."/>
            <person name="Mereny Z."/>
            <person name="Hegedus B."/>
            <person name="Baldrian P."/>
            <person name="Stursova M."/>
            <person name="Weitz H."/>
            <person name="Taylor A."/>
            <person name="Grigoriev I.V."/>
            <person name="Nagy L.G."/>
            <person name="Martin F."/>
            <person name="Kauserud H."/>
        </authorList>
    </citation>
    <scope>NUCLEOTIDE SEQUENCE</scope>
    <source>
        <strain evidence="2">CBHHK173m</strain>
    </source>
</reference>
<feature type="region of interest" description="Disordered" evidence="1">
    <location>
        <begin position="1"/>
        <end position="36"/>
    </location>
</feature>
<dbReference type="Proteomes" id="UP001222325">
    <property type="component" value="Unassembled WGS sequence"/>
</dbReference>
<dbReference type="EMBL" id="JARJCN010000021">
    <property type="protein sequence ID" value="KAJ7090926.1"/>
    <property type="molecule type" value="Genomic_DNA"/>
</dbReference>
<feature type="compositionally biased region" description="Basic residues" evidence="1">
    <location>
        <begin position="219"/>
        <end position="231"/>
    </location>
</feature>
<feature type="region of interest" description="Disordered" evidence="1">
    <location>
        <begin position="217"/>
        <end position="236"/>
    </location>
</feature>
<proteinExistence type="predicted"/>
<feature type="compositionally biased region" description="Low complexity" evidence="1">
    <location>
        <begin position="157"/>
        <end position="175"/>
    </location>
</feature>
<evidence type="ECO:0000256" key="1">
    <source>
        <dbReference type="SAM" id="MobiDB-lite"/>
    </source>
</evidence>
<comment type="caution">
    <text evidence="2">The sequence shown here is derived from an EMBL/GenBank/DDBJ whole genome shotgun (WGS) entry which is preliminary data.</text>
</comment>
<gene>
    <name evidence="2" type="ORF">B0H15DRAFT_948676</name>
</gene>
<evidence type="ECO:0000313" key="2">
    <source>
        <dbReference type="EMBL" id="KAJ7090926.1"/>
    </source>
</evidence>
<name>A0AAD6U8C5_9AGAR</name>
<sequence length="317" mass="34116">MRHSLNSSAAESRRGTRPIQRTWSCVGTGTGEPKRVPGTLHLLRRVPLVRRAAHQRHEPATRMPDSALAFLWRLRHFLRDYSPRSSVAACGGIAPRPAAPLPLRPCAGTGSSSVHPRSRSPGAASPRRRPPHRPASVPAPRTYAHQIPVSLYPPVSPSANPARSPRAPRAPNIPNEMHRSQTHGTPHGPSSATAARRARSARAAPERGALRCGLTAARPRPKRTRTRRRPGGRRERACAVKSGLARFRGLLRTTPVSCADHKPATGWTSAAQRRERARVIESGAIAAGPAGLRMAALDAGAMYTNLAQAPDQAAQNE</sequence>
<protein>
    <submittedName>
        <fullName evidence="2">Uncharacterized protein</fullName>
    </submittedName>
</protein>
<organism evidence="2 3">
    <name type="scientific">Mycena belliarum</name>
    <dbReference type="NCBI Taxonomy" id="1033014"/>
    <lineage>
        <taxon>Eukaryota</taxon>
        <taxon>Fungi</taxon>
        <taxon>Dikarya</taxon>
        <taxon>Basidiomycota</taxon>
        <taxon>Agaricomycotina</taxon>
        <taxon>Agaricomycetes</taxon>
        <taxon>Agaricomycetidae</taxon>
        <taxon>Agaricales</taxon>
        <taxon>Marasmiineae</taxon>
        <taxon>Mycenaceae</taxon>
        <taxon>Mycena</taxon>
    </lineage>
</organism>
<feature type="region of interest" description="Disordered" evidence="1">
    <location>
        <begin position="99"/>
        <end position="207"/>
    </location>
</feature>
<keyword evidence="3" id="KW-1185">Reference proteome</keyword>
<feature type="compositionally biased region" description="Polar residues" evidence="1">
    <location>
        <begin position="1"/>
        <end position="10"/>
    </location>
</feature>